<sequence>MGFATGFTGGVTLTLSLAYLSVLAHRRTREQQGQSLRAQALALQSLVDPIPQPLPPSRSEVAAAQRAASIEVAKDRWNEEVENAVRWVQHTDWDEVREGLEARASYLWAKAVGGSVEEAGEAGKAGGKLEPLARKPKTAAGEGRSSVAAAAKGAFDRAKDSGERFESTIEDKALEARLAGRRGAARVESEVREKATEAQGVIASALDKGRGKAQEMVGKAKSAVGIAEDKAAAAAKGKALSPVGKALQQRYEKAEAEVSRTVAEVLKERYTPMDKRDNTVLRGL</sequence>
<keyword evidence="8" id="KW-0472">Membrane</keyword>
<dbReference type="InterPro" id="IPR031463">
    <property type="entry name" value="Mic12"/>
</dbReference>
<comment type="similarity">
    <text evidence="3 11">Belongs to the MICOS complex subunit Mic12 family.</text>
</comment>
<keyword evidence="6" id="KW-1133">Transmembrane helix</keyword>
<reference evidence="13 14" key="1">
    <citation type="submission" date="2017-08" db="EMBL/GenBank/DDBJ databases">
        <title>Harnessing the power of phylogenomics to disentangle the directionality and signatures of interkingdom host jumping in the parasitic fungal genus Tolypocladium.</title>
        <authorList>
            <person name="Quandt C.A."/>
            <person name="Patterson W."/>
            <person name="Spatafora J.W."/>
        </authorList>
    </citation>
    <scope>NUCLEOTIDE SEQUENCE [LARGE SCALE GENOMIC DNA]</scope>
    <source>
        <strain evidence="13 14">CBS 113982</strain>
    </source>
</reference>
<evidence type="ECO:0000256" key="2">
    <source>
        <dbReference type="ARBA" id="ARBA00004370"/>
    </source>
</evidence>
<proteinExistence type="inferred from homology"/>
<protein>
    <recommendedName>
        <fullName evidence="4 11">MICOS complex subunit MIC12</fullName>
    </recommendedName>
    <alternativeName>
        <fullName evidence="10 11">Altered inheritance of mitochondria protein 5, mitochondrial</fullName>
    </alternativeName>
    <alternativeName>
        <fullName evidence="9 11">Found in mitochondrial proteome protein 51</fullName>
    </alternativeName>
</protein>
<feature type="region of interest" description="Disordered" evidence="12">
    <location>
        <begin position="120"/>
        <end position="146"/>
    </location>
</feature>
<comment type="subcellular location">
    <subcellularLocation>
        <location evidence="2">Membrane</location>
    </subcellularLocation>
    <subcellularLocation>
        <location evidence="11">Mitochondrion inner membrane</location>
        <topology evidence="11">Single-pass membrane protein</topology>
    </subcellularLocation>
</comment>
<evidence type="ECO:0000256" key="12">
    <source>
        <dbReference type="SAM" id="MobiDB-lite"/>
    </source>
</evidence>
<dbReference type="GO" id="GO:0044284">
    <property type="term" value="C:mitochondrial crista junction"/>
    <property type="evidence" value="ECO:0007669"/>
    <property type="project" value="InterPro"/>
</dbReference>
<evidence type="ECO:0000256" key="11">
    <source>
        <dbReference type="RuleBase" id="RU363010"/>
    </source>
</evidence>
<evidence type="ECO:0000256" key="3">
    <source>
        <dbReference type="ARBA" id="ARBA00009188"/>
    </source>
</evidence>
<dbReference type="GO" id="GO:0061617">
    <property type="term" value="C:MICOS complex"/>
    <property type="evidence" value="ECO:0007669"/>
    <property type="project" value="UniProtKB-UniRule"/>
</dbReference>
<gene>
    <name evidence="13" type="ORF">TCAP_06214</name>
</gene>
<evidence type="ECO:0000256" key="9">
    <source>
        <dbReference type="ARBA" id="ARBA00032159"/>
    </source>
</evidence>
<evidence type="ECO:0000256" key="1">
    <source>
        <dbReference type="ARBA" id="ARBA00002689"/>
    </source>
</evidence>
<evidence type="ECO:0000256" key="6">
    <source>
        <dbReference type="ARBA" id="ARBA00022989"/>
    </source>
</evidence>
<comment type="function">
    <text evidence="1 11">Component of the MICOS complex, a large protein complex of the mitochondrial inner membrane that plays crucial roles in the maintenance of crista junctions, inner membrane architecture, and formation of contact sites to the outer membrane.</text>
</comment>
<dbReference type="Proteomes" id="UP000236621">
    <property type="component" value="Unassembled WGS sequence"/>
</dbReference>
<evidence type="ECO:0000313" key="13">
    <source>
        <dbReference type="EMBL" id="PNY23842.1"/>
    </source>
</evidence>
<name>A0A2K3Q8F7_9HYPO</name>
<comment type="caution">
    <text evidence="13">The sequence shown here is derived from an EMBL/GenBank/DDBJ whole genome shotgun (WGS) entry which is preliminary data.</text>
</comment>
<evidence type="ECO:0000256" key="4">
    <source>
        <dbReference type="ARBA" id="ARBA00018170"/>
    </source>
</evidence>
<evidence type="ECO:0000313" key="14">
    <source>
        <dbReference type="Proteomes" id="UP000236621"/>
    </source>
</evidence>
<dbReference type="AlphaFoldDB" id="A0A2K3Q8F7"/>
<dbReference type="OrthoDB" id="4037694at2759"/>
<keyword evidence="14" id="KW-1185">Reference proteome</keyword>
<evidence type="ECO:0000256" key="5">
    <source>
        <dbReference type="ARBA" id="ARBA00022692"/>
    </source>
</evidence>
<organism evidence="13 14">
    <name type="scientific">Tolypocladium capitatum</name>
    <dbReference type="NCBI Taxonomy" id="45235"/>
    <lineage>
        <taxon>Eukaryota</taxon>
        <taxon>Fungi</taxon>
        <taxon>Dikarya</taxon>
        <taxon>Ascomycota</taxon>
        <taxon>Pezizomycotina</taxon>
        <taxon>Sordariomycetes</taxon>
        <taxon>Hypocreomycetidae</taxon>
        <taxon>Hypocreales</taxon>
        <taxon>Ophiocordycipitaceae</taxon>
        <taxon>Tolypocladium</taxon>
    </lineage>
</organism>
<comment type="subunit">
    <text evidence="11">Component of the mitochondrial contact site and cristae organizing system (MICOS) complex.</text>
</comment>
<evidence type="ECO:0000256" key="10">
    <source>
        <dbReference type="ARBA" id="ARBA00032985"/>
    </source>
</evidence>
<keyword evidence="11" id="KW-0999">Mitochondrion inner membrane</keyword>
<dbReference type="EMBL" id="NRSZ01001034">
    <property type="protein sequence ID" value="PNY23842.1"/>
    <property type="molecule type" value="Genomic_DNA"/>
</dbReference>
<accession>A0A2K3Q8F7</accession>
<dbReference type="GO" id="GO:0042407">
    <property type="term" value="P:cristae formation"/>
    <property type="evidence" value="ECO:0007669"/>
    <property type="project" value="InterPro"/>
</dbReference>
<keyword evidence="7 11" id="KW-0496">Mitochondrion</keyword>
<evidence type="ECO:0000256" key="7">
    <source>
        <dbReference type="ARBA" id="ARBA00023128"/>
    </source>
</evidence>
<keyword evidence="5" id="KW-0812">Transmembrane</keyword>
<evidence type="ECO:0000256" key="8">
    <source>
        <dbReference type="ARBA" id="ARBA00023136"/>
    </source>
</evidence>
<dbReference type="Pfam" id="PF17050">
    <property type="entry name" value="AIM5"/>
    <property type="match status" value="1"/>
</dbReference>